<dbReference type="AlphaFoldDB" id="A0A0F9T2T5"/>
<accession>A0A0F9T2T5</accession>
<dbReference type="EMBL" id="LAZR01000342">
    <property type="protein sequence ID" value="KKN73559.1"/>
    <property type="molecule type" value="Genomic_DNA"/>
</dbReference>
<name>A0A0F9T2T5_9ZZZZ</name>
<sequence length="428" mass="48208">MKRKAVPQLEFAGTKYPGRRAVAEIFKEIERQAKSYQDYIVATKNVTMRLDDAHGIVLVFAVGGKDHALPMSTGSYLQLAQWLGIPTTSRFYQRLRFGHADYRKRRAGHFSSRFWQTWCDMVNDHFRILGIRKLIRTLRRKDGAWYIRAVLSDRYKIIPNGHLFMAVADKIKKLDAEVWDARLSEDRLYLYCVAPGISAQIRTDRTFESERRWLGDVGDVVNAALTLSNSETGHGGCEVCPAIVTQVTSSYIVKQNALSMRHIGVRHEMDAMLSDTTIKKENQLVFAKITDIVQATFDPDKFQVFVDKLSDATQDEVEDPAAAASALQVVYDLGEERRDAIISWLVRSGDRSRYGLAMAVAREAHDNQNLGAAEAIKLEQSAAHIIEKQTSLKLARAYRDKETGKAMKVAIQAEVEEAQPIGVAALEE</sequence>
<reference evidence="1" key="1">
    <citation type="journal article" date="2015" name="Nature">
        <title>Complex archaea that bridge the gap between prokaryotes and eukaryotes.</title>
        <authorList>
            <person name="Spang A."/>
            <person name="Saw J.H."/>
            <person name="Jorgensen S.L."/>
            <person name="Zaremba-Niedzwiedzka K."/>
            <person name="Martijn J."/>
            <person name="Lind A.E."/>
            <person name="van Eijk R."/>
            <person name="Schleper C."/>
            <person name="Guy L."/>
            <person name="Ettema T.J."/>
        </authorList>
    </citation>
    <scope>NUCLEOTIDE SEQUENCE</scope>
</reference>
<comment type="caution">
    <text evidence="1">The sequence shown here is derived from an EMBL/GenBank/DDBJ whole genome shotgun (WGS) entry which is preliminary data.</text>
</comment>
<protein>
    <submittedName>
        <fullName evidence="1">Uncharacterized protein</fullName>
    </submittedName>
</protein>
<organism evidence="1">
    <name type="scientific">marine sediment metagenome</name>
    <dbReference type="NCBI Taxonomy" id="412755"/>
    <lineage>
        <taxon>unclassified sequences</taxon>
        <taxon>metagenomes</taxon>
        <taxon>ecological metagenomes</taxon>
    </lineage>
</organism>
<evidence type="ECO:0000313" key="1">
    <source>
        <dbReference type="EMBL" id="KKN73559.1"/>
    </source>
</evidence>
<proteinExistence type="predicted"/>
<gene>
    <name evidence="1" type="ORF">LCGC14_0400110</name>
</gene>